<feature type="transmembrane region" description="Helical" evidence="1">
    <location>
        <begin position="275"/>
        <end position="297"/>
    </location>
</feature>
<proteinExistence type="predicted"/>
<accession>A0A1Y0L292</accession>
<feature type="transmembrane region" description="Helical" evidence="1">
    <location>
        <begin position="12"/>
        <end position="34"/>
    </location>
</feature>
<dbReference type="Pfam" id="PF01569">
    <property type="entry name" value="PAP2"/>
    <property type="match status" value="1"/>
</dbReference>
<feature type="transmembrane region" description="Helical" evidence="1">
    <location>
        <begin position="217"/>
        <end position="235"/>
    </location>
</feature>
<keyword evidence="1" id="KW-0472">Membrane</keyword>
<evidence type="ECO:0000313" key="4">
    <source>
        <dbReference type="Proteomes" id="UP000231179"/>
    </source>
</evidence>
<name>A0A1Y0L292_9MOLU</name>
<dbReference type="EMBL" id="CP024870">
    <property type="protein sequence ID" value="ATX71448.1"/>
    <property type="molecule type" value="Genomic_DNA"/>
</dbReference>
<dbReference type="KEGG" id="scla:SCLARK_001639"/>
<dbReference type="RefSeq" id="WP_100254981.1">
    <property type="nucleotide sequence ID" value="NZ_CP015819.1"/>
</dbReference>
<dbReference type="InterPro" id="IPR000326">
    <property type="entry name" value="PAP2/HPO"/>
</dbReference>
<dbReference type="AlphaFoldDB" id="A0A1Y0L292"/>
<keyword evidence="1" id="KW-0812">Transmembrane</keyword>
<feature type="transmembrane region" description="Helical" evidence="1">
    <location>
        <begin position="166"/>
        <end position="186"/>
    </location>
</feature>
<dbReference type="Proteomes" id="UP000231179">
    <property type="component" value="Chromosome"/>
</dbReference>
<dbReference type="PANTHER" id="PTHR14969:SF13">
    <property type="entry name" value="AT30094P"/>
    <property type="match status" value="1"/>
</dbReference>
<dbReference type="OrthoDB" id="401048at2"/>
<evidence type="ECO:0000313" key="3">
    <source>
        <dbReference type="EMBL" id="ATX71448.1"/>
    </source>
</evidence>
<organism evidence="3 4">
    <name type="scientific">Spiroplasma clarkii</name>
    <dbReference type="NCBI Taxonomy" id="2139"/>
    <lineage>
        <taxon>Bacteria</taxon>
        <taxon>Bacillati</taxon>
        <taxon>Mycoplasmatota</taxon>
        <taxon>Mollicutes</taxon>
        <taxon>Entomoplasmatales</taxon>
        <taxon>Spiroplasmataceae</taxon>
        <taxon>Spiroplasma</taxon>
    </lineage>
</organism>
<evidence type="ECO:0000259" key="2">
    <source>
        <dbReference type="SMART" id="SM00014"/>
    </source>
</evidence>
<feature type="transmembrane region" description="Helical" evidence="1">
    <location>
        <begin position="244"/>
        <end position="263"/>
    </location>
</feature>
<sequence>MIFKQRKNNLIFWIIFGVGFTCIFTLAIVFDLAISKFIVAKEINHSTSVLNEIFAIYGSYIVAVPIYVGLLALIKLAFSKQTDLARGLKITIIIFYNLVFLGASVYLTIDRVWFYKAVTDFLTELIAAITMYLVTIITIILTSLTLFTSKIIKQPLDEVRLLEKTLFCLTFVILSLATIGLCKIVFGRPRPLQVFNEGYDFKYTFQINFSTKRGTSFPSGHTMGSISCFGLMFYLKKDTKKQKIYFLTLQIIIGVLATITGLSRLLYLRHFLSDVLFATLICSLYVIFTKSIVRKIFYQVKTNKRLKEVENG</sequence>
<dbReference type="Gene3D" id="1.20.144.10">
    <property type="entry name" value="Phosphatidic acid phosphatase type 2/haloperoxidase"/>
    <property type="match status" value="1"/>
</dbReference>
<dbReference type="SUPFAM" id="SSF48317">
    <property type="entry name" value="Acid phosphatase/Vanadium-dependent haloperoxidase"/>
    <property type="match status" value="1"/>
</dbReference>
<feature type="domain" description="Phosphatidic acid phosphatase type 2/haloperoxidase" evidence="2">
    <location>
        <begin position="164"/>
        <end position="290"/>
    </location>
</feature>
<dbReference type="SMART" id="SM00014">
    <property type="entry name" value="acidPPc"/>
    <property type="match status" value="1"/>
</dbReference>
<keyword evidence="1" id="KW-1133">Transmembrane helix</keyword>
<reference evidence="3 4" key="1">
    <citation type="submission" date="2017-11" db="EMBL/GenBank/DDBJ databases">
        <title>Complete genome sequence of Spiroplasma clarkii CN-5 (DSM 19994).</title>
        <authorList>
            <person name="Tsai Y.-M."/>
            <person name="Chang A."/>
            <person name="Lo W.-S."/>
            <person name="Kuo C.-H."/>
        </authorList>
    </citation>
    <scope>NUCLEOTIDE SEQUENCE [LARGE SCALE GENOMIC DNA]</scope>
    <source>
        <strain evidence="3 4">CN-5</strain>
    </source>
</reference>
<dbReference type="PANTHER" id="PTHR14969">
    <property type="entry name" value="SPHINGOSINE-1-PHOSPHATE PHOSPHOHYDROLASE"/>
    <property type="match status" value="1"/>
</dbReference>
<keyword evidence="4" id="KW-1185">Reference proteome</keyword>
<feature type="transmembrane region" description="Helical" evidence="1">
    <location>
        <begin position="90"/>
        <end position="109"/>
    </location>
</feature>
<feature type="transmembrane region" description="Helical" evidence="1">
    <location>
        <begin position="54"/>
        <end position="78"/>
    </location>
</feature>
<dbReference type="InterPro" id="IPR036938">
    <property type="entry name" value="PAP2/HPO_sf"/>
</dbReference>
<evidence type="ECO:0000256" key="1">
    <source>
        <dbReference type="SAM" id="Phobius"/>
    </source>
</evidence>
<protein>
    <submittedName>
        <fullName evidence="3">Phosphatase PAP2 family protein</fullName>
    </submittedName>
</protein>
<feature type="transmembrane region" description="Helical" evidence="1">
    <location>
        <begin position="121"/>
        <end position="146"/>
    </location>
</feature>
<gene>
    <name evidence="3" type="ORF">SCLAR_v1c11480</name>
</gene>